<gene>
    <name evidence="1" type="ORF">CCACVL1_06300</name>
</gene>
<dbReference type="Proteomes" id="UP000188268">
    <property type="component" value="Unassembled WGS sequence"/>
</dbReference>
<dbReference type="AlphaFoldDB" id="A0A1R3JGC1"/>
<protein>
    <submittedName>
        <fullName evidence="1">Molybdenum cofactor biosynthesis protein A</fullName>
    </submittedName>
</protein>
<comment type="caution">
    <text evidence="1">The sequence shown here is derived from an EMBL/GenBank/DDBJ whole genome shotgun (WGS) entry which is preliminary data.</text>
</comment>
<evidence type="ECO:0000313" key="1">
    <source>
        <dbReference type="EMBL" id="OMO93876.1"/>
    </source>
</evidence>
<dbReference type="Gramene" id="OMO93876">
    <property type="protein sequence ID" value="OMO93876"/>
    <property type="gene ID" value="CCACVL1_06300"/>
</dbReference>
<dbReference type="EMBL" id="AWWV01008018">
    <property type="protein sequence ID" value="OMO93876.1"/>
    <property type="molecule type" value="Genomic_DNA"/>
</dbReference>
<proteinExistence type="predicted"/>
<evidence type="ECO:0000313" key="2">
    <source>
        <dbReference type="Proteomes" id="UP000188268"/>
    </source>
</evidence>
<sequence>MARGEEGGWWREEEGGGYGGAIEIVRTHINVCGNQLSVLFKHAKYDVSGRIRNACCDFCQTPTHFLFLS</sequence>
<organism evidence="1 2">
    <name type="scientific">Corchorus capsularis</name>
    <name type="common">Jute</name>
    <dbReference type="NCBI Taxonomy" id="210143"/>
    <lineage>
        <taxon>Eukaryota</taxon>
        <taxon>Viridiplantae</taxon>
        <taxon>Streptophyta</taxon>
        <taxon>Embryophyta</taxon>
        <taxon>Tracheophyta</taxon>
        <taxon>Spermatophyta</taxon>
        <taxon>Magnoliopsida</taxon>
        <taxon>eudicotyledons</taxon>
        <taxon>Gunneridae</taxon>
        <taxon>Pentapetalae</taxon>
        <taxon>rosids</taxon>
        <taxon>malvids</taxon>
        <taxon>Malvales</taxon>
        <taxon>Malvaceae</taxon>
        <taxon>Grewioideae</taxon>
        <taxon>Apeibeae</taxon>
        <taxon>Corchorus</taxon>
    </lineage>
</organism>
<name>A0A1R3JGC1_COCAP</name>
<accession>A0A1R3JGC1</accession>
<keyword evidence="2" id="KW-1185">Reference proteome</keyword>
<reference evidence="1 2" key="1">
    <citation type="submission" date="2013-09" db="EMBL/GenBank/DDBJ databases">
        <title>Corchorus capsularis genome sequencing.</title>
        <authorList>
            <person name="Alam M."/>
            <person name="Haque M.S."/>
            <person name="Islam M.S."/>
            <person name="Emdad E.M."/>
            <person name="Islam M.M."/>
            <person name="Ahmed B."/>
            <person name="Halim A."/>
            <person name="Hossen Q.M.M."/>
            <person name="Hossain M.Z."/>
            <person name="Ahmed R."/>
            <person name="Khan M.M."/>
            <person name="Islam R."/>
            <person name="Rashid M.M."/>
            <person name="Khan S.A."/>
            <person name="Rahman M.S."/>
            <person name="Alam M."/>
        </authorList>
    </citation>
    <scope>NUCLEOTIDE SEQUENCE [LARGE SCALE GENOMIC DNA]</scope>
    <source>
        <strain evidence="2">cv. CVL-1</strain>
        <tissue evidence="1">Whole seedling</tissue>
    </source>
</reference>